<evidence type="ECO:0008006" key="4">
    <source>
        <dbReference type="Google" id="ProtNLM"/>
    </source>
</evidence>
<name>A0A1D3K722_PSEVE</name>
<protein>
    <recommendedName>
        <fullName evidence="4">Transcriptional regulator</fullName>
    </recommendedName>
</protein>
<sequence length="89" mass="9811">MKQVLECSQVTALSPGEKGLFSSIIEHIYPEPKAGTSLPIERGEARAAKGLQRKGLIVINHNESGSQFMTFTALGAASYEYYRQFHLPN</sequence>
<proteinExistence type="predicted"/>
<dbReference type="Proteomes" id="UP000245431">
    <property type="component" value="Chromosome PVE_r2"/>
</dbReference>
<dbReference type="AlphaFoldDB" id="A0A1D3K722"/>
<dbReference type="EMBL" id="LT599584">
    <property type="protein sequence ID" value="SBW84932.1"/>
    <property type="molecule type" value="Genomic_DNA"/>
</dbReference>
<reference evidence="1" key="2">
    <citation type="submission" date="2016-07" db="EMBL/GenBank/DDBJ databases">
        <authorList>
            <person name="Bertelli C."/>
        </authorList>
    </citation>
    <scope>NUCLEOTIDE SEQUENCE</scope>
    <source>
        <strain evidence="1">1YdBTEX2</strain>
    </source>
</reference>
<evidence type="ECO:0000313" key="3">
    <source>
        <dbReference type="Proteomes" id="UP000245431"/>
    </source>
</evidence>
<dbReference type="EMBL" id="LT599584">
    <property type="protein sequence ID" value="SBW84045.1"/>
    <property type="molecule type" value="Genomic_DNA"/>
</dbReference>
<accession>A0A1D3K722</accession>
<evidence type="ECO:0000313" key="2">
    <source>
        <dbReference type="EMBL" id="SBW84932.1"/>
    </source>
</evidence>
<organism evidence="1 3">
    <name type="scientific">Pseudomonas veronii 1YdBTEX2</name>
    <dbReference type="NCBI Taxonomy" id="1295141"/>
    <lineage>
        <taxon>Bacteria</taxon>
        <taxon>Pseudomonadati</taxon>
        <taxon>Pseudomonadota</taxon>
        <taxon>Gammaproteobacteria</taxon>
        <taxon>Pseudomonadales</taxon>
        <taxon>Pseudomonadaceae</taxon>
        <taxon>Pseudomonas</taxon>
    </lineage>
</organism>
<gene>
    <name evidence="1" type="ORF">PVE_R2G0015</name>
    <name evidence="2" type="ORF">PVE_R2G0907</name>
</gene>
<evidence type="ECO:0000313" key="1">
    <source>
        <dbReference type="EMBL" id="SBW84045.1"/>
    </source>
</evidence>
<reference evidence="3" key="1">
    <citation type="submission" date="2016-07" db="EMBL/GenBank/DDBJ databases">
        <authorList>
            <person name="Florea S."/>
            <person name="Webb J.S."/>
            <person name="Jaromczyk J."/>
            <person name="Schardl C.L."/>
        </authorList>
    </citation>
    <scope>NUCLEOTIDE SEQUENCE [LARGE SCALE GENOMIC DNA]</scope>
    <source>
        <strain evidence="3">1YdBTEX2</strain>
    </source>
</reference>